<dbReference type="InterPro" id="IPR006226">
    <property type="entry name" value="Mtu_PIN"/>
</dbReference>
<dbReference type="GO" id="GO:0000287">
    <property type="term" value="F:magnesium ion binding"/>
    <property type="evidence" value="ECO:0007669"/>
    <property type="project" value="UniProtKB-UniRule"/>
</dbReference>
<organism evidence="7 8">
    <name type="scientific">Granulicella rosea</name>
    <dbReference type="NCBI Taxonomy" id="474952"/>
    <lineage>
        <taxon>Bacteria</taxon>
        <taxon>Pseudomonadati</taxon>
        <taxon>Acidobacteriota</taxon>
        <taxon>Terriglobia</taxon>
        <taxon>Terriglobales</taxon>
        <taxon>Acidobacteriaceae</taxon>
        <taxon>Granulicella</taxon>
    </lineage>
</organism>
<keyword evidence="3 5" id="KW-0479">Metal-binding</keyword>
<keyword evidence="1 5" id="KW-1277">Toxin-antitoxin system</keyword>
<dbReference type="InterPro" id="IPR022907">
    <property type="entry name" value="VapC_family"/>
</dbReference>
<proteinExistence type="inferred from homology"/>
<dbReference type="EC" id="3.1.-.-" evidence="5"/>
<accession>A0A239LKH6</accession>
<keyword evidence="5" id="KW-0460">Magnesium</keyword>
<sequence>MNTFLFLDVSVWLALAHEVHPHHRAAVAWGESVDPSSRFYFCRFSQLSLLRLLTNASTMGDDVATQAEAWRIYDLFHANGKTFLADEPKGIEEMLRLRTSKDEVSTKEWADVYLTAFAELAGLRFVTFDKALARKTKGAILLSGR</sequence>
<keyword evidence="5" id="KW-0800">Toxin</keyword>
<evidence type="ECO:0000256" key="2">
    <source>
        <dbReference type="ARBA" id="ARBA00022722"/>
    </source>
</evidence>
<evidence type="ECO:0000259" key="6">
    <source>
        <dbReference type="Pfam" id="PF01850"/>
    </source>
</evidence>
<evidence type="ECO:0000256" key="1">
    <source>
        <dbReference type="ARBA" id="ARBA00022649"/>
    </source>
</evidence>
<comment type="function">
    <text evidence="5">Toxic component of a toxin-antitoxin (TA) system. An RNase.</text>
</comment>
<feature type="binding site" evidence="5">
    <location>
        <position position="111"/>
    </location>
    <ligand>
        <name>Mg(2+)</name>
        <dbReference type="ChEBI" id="CHEBI:18420"/>
    </ligand>
</feature>
<feature type="binding site" evidence="5">
    <location>
        <position position="8"/>
    </location>
    <ligand>
        <name>Mg(2+)</name>
        <dbReference type="ChEBI" id="CHEBI:18420"/>
    </ligand>
</feature>
<dbReference type="GO" id="GO:0090729">
    <property type="term" value="F:toxin activity"/>
    <property type="evidence" value="ECO:0007669"/>
    <property type="project" value="UniProtKB-KW"/>
</dbReference>
<evidence type="ECO:0000313" key="8">
    <source>
        <dbReference type="Proteomes" id="UP000198356"/>
    </source>
</evidence>
<dbReference type="Pfam" id="PF01850">
    <property type="entry name" value="PIN"/>
    <property type="match status" value="1"/>
</dbReference>
<dbReference type="AlphaFoldDB" id="A0A239LKH6"/>
<evidence type="ECO:0000256" key="5">
    <source>
        <dbReference type="HAMAP-Rule" id="MF_00265"/>
    </source>
</evidence>
<evidence type="ECO:0000256" key="4">
    <source>
        <dbReference type="ARBA" id="ARBA00022801"/>
    </source>
</evidence>
<dbReference type="RefSeq" id="WP_176441834.1">
    <property type="nucleotide sequence ID" value="NZ_FZOU01000007.1"/>
</dbReference>
<dbReference type="HAMAP" id="MF_00265">
    <property type="entry name" value="VapC_Nob1"/>
    <property type="match status" value="1"/>
</dbReference>
<comment type="similarity">
    <text evidence="5">Belongs to the PINc/VapC protein family.</text>
</comment>
<dbReference type="GO" id="GO:0016788">
    <property type="term" value="F:hydrolase activity, acting on ester bonds"/>
    <property type="evidence" value="ECO:0007669"/>
    <property type="project" value="InterPro"/>
</dbReference>
<comment type="cofactor">
    <cofactor evidence="5">
        <name>Mg(2+)</name>
        <dbReference type="ChEBI" id="CHEBI:18420"/>
    </cofactor>
</comment>
<feature type="domain" description="PIN" evidence="6">
    <location>
        <begin position="6"/>
        <end position="135"/>
    </location>
</feature>
<reference evidence="7 8" key="1">
    <citation type="submission" date="2017-06" db="EMBL/GenBank/DDBJ databases">
        <authorList>
            <person name="Kim H.J."/>
            <person name="Triplett B.A."/>
        </authorList>
    </citation>
    <scope>NUCLEOTIDE SEQUENCE [LARGE SCALE GENOMIC DNA]</scope>
    <source>
        <strain evidence="7 8">DSM 18704</strain>
    </source>
</reference>
<keyword evidence="2 5" id="KW-0540">Nuclease</keyword>
<dbReference type="GO" id="GO:0004540">
    <property type="term" value="F:RNA nuclease activity"/>
    <property type="evidence" value="ECO:0007669"/>
    <property type="project" value="InterPro"/>
</dbReference>
<dbReference type="EMBL" id="FZOU01000007">
    <property type="protein sequence ID" value="SNT30398.1"/>
    <property type="molecule type" value="Genomic_DNA"/>
</dbReference>
<keyword evidence="8" id="KW-1185">Reference proteome</keyword>
<evidence type="ECO:0000313" key="7">
    <source>
        <dbReference type="EMBL" id="SNT30398.1"/>
    </source>
</evidence>
<evidence type="ECO:0000256" key="3">
    <source>
        <dbReference type="ARBA" id="ARBA00022723"/>
    </source>
</evidence>
<name>A0A239LKH6_9BACT</name>
<dbReference type="InterPro" id="IPR002716">
    <property type="entry name" value="PIN_dom"/>
</dbReference>
<dbReference type="Proteomes" id="UP000198356">
    <property type="component" value="Unassembled WGS sequence"/>
</dbReference>
<dbReference type="NCBIfam" id="TIGR00028">
    <property type="entry name" value="Mtu_PIN_fam"/>
    <property type="match status" value="1"/>
</dbReference>
<dbReference type="SUPFAM" id="SSF88723">
    <property type="entry name" value="PIN domain-like"/>
    <property type="match status" value="1"/>
</dbReference>
<dbReference type="InterPro" id="IPR029060">
    <property type="entry name" value="PIN-like_dom_sf"/>
</dbReference>
<protein>
    <recommendedName>
        <fullName evidence="5">Ribonuclease VapC</fullName>
        <shortName evidence="5">RNase VapC</shortName>
        <ecNumber evidence="5">3.1.-.-</ecNumber>
    </recommendedName>
    <alternativeName>
        <fullName evidence="5">Toxin VapC</fullName>
    </alternativeName>
</protein>
<dbReference type="Gene3D" id="3.40.50.1010">
    <property type="entry name" value="5'-nuclease"/>
    <property type="match status" value="1"/>
</dbReference>
<gene>
    <name evidence="5" type="primary">vapC</name>
    <name evidence="7" type="ORF">SAMN05421770_10763</name>
</gene>
<dbReference type="GO" id="GO:0045926">
    <property type="term" value="P:negative regulation of growth"/>
    <property type="evidence" value="ECO:0007669"/>
    <property type="project" value="UniProtKB-ARBA"/>
</dbReference>
<keyword evidence="4 5" id="KW-0378">Hydrolase</keyword>